<proteinExistence type="predicted"/>
<sequence>MNNKQENQLNKEDALNLHIFFTKEVIQTLGLESEAILRYDVYDFPVQLYHLHGHIASIIMEGGEFFQKTVAHAEDNTVSLKIQSNGKSAFKNKEIVLLTGTLQQVDIHPIVEATQEEPRLLTEVSFVLDNDSWQQVVRAITPMVEVMHSYAHGGLREEFLLREHDVATRNLTLRFSSISNPAGERSRILPEKFTSETIMFLMHESASIQVEETVTIQLVVLDHQVCMQMHIQVIDIERAYDGVVRVYGRFLERPHLAYLIFLGELAKQSA</sequence>
<reference evidence="1" key="1">
    <citation type="submission" date="2020-03" db="EMBL/GenBank/DDBJ databases">
        <title>Spirochaetal bacteria isolated from arthropods constitute a novel genus Entomospira genus novum within the order Spirochaetales.</title>
        <authorList>
            <person name="Grana-Miraglia L."/>
            <person name="Sikutova S."/>
            <person name="Fingerle V."/>
            <person name="Sing A."/>
            <person name="Castillo-Ramirez S."/>
            <person name="Margos G."/>
            <person name="Rudolf I."/>
        </authorList>
    </citation>
    <scope>NUCLEOTIDE SEQUENCE</scope>
    <source>
        <strain evidence="1">BR208</strain>
    </source>
</reference>
<dbReference type="RefSeq" id="WP_167703954.1">
    <property type="nucleotide sequence ID" value="NZ_CP118168.1"/>
</dbReference>
<dbReference type="Proteomes" id="UP000752013">
    <property type="component" value="Unassembled WGS sequence"/>
</dbReference>
<name>A0A968KUQ0_9SPIO</name>
<dbReference type="AlphaFoldDB" id="A0A968KUQ0"/>
<comment type="caution">
    <text evidence="1">The sequence shown here is derived from an EMBL/GenBank/DDBJ whole genome shotgun (WGS) entry which is preliminary data.</text>
</comment>
<evidence type="ECO:0000313" key="1">
    <source>
        <dbReference type="EMBL" id="NIZ47524.1"/>
    </source>
</evidence>
<protein>
    <submittedName>
        <fullName evidence="1">Uncharacterized protein</fullName>
    </submittedName>
</protein>
<gene>
    <name evidence="1" type="ORF">HCT46_06335</name>
</gene>
<dbReference type="EMBL" id="JAATLK010000001">
    <property type="protein sequence ID" value="NIZ47524.1"/>
    <property type="molecule type" value="Genomic_DNA"/>
</dbReference>
<evidence type="ECO:0000313" key="2">
    <source>
        <dbReference type="Proteomes" id="UP000752013"/>
    </source>
</evidence>
<keyword evidence="2" id="KW-1185">Reference proteome</keyword>
<accession>A0A968KUQ0</accession>
<organism evidence="1 2">
    <name type="scientific">Entomospira nematocerorum</name>
    <dbReference type="NCBI Taxonomy" id="2719987"/>
    <lineage>
        <taxon>Bacteria</taxon>
        <taxon>Pseudomonadati</taxon>
        <taxon>Spirochaetota</taxon>
        <taxon>Spirochaetia</taxon>
        <taxon>Spirochaetales</taxon>
        <taxon>Spirochaetaceae</taxon>
        <taxon>Entomospira</taxon>
    </lineage>
</organism>